<dbReference type="Pfam" id="PF03107">
    <property type="entry name" value="C1_2"/>
    <property type="match status" value="8"/>
</dbReference>
<keyword evidence="7" id="KW-1185">Reference proteome</keyword>
<dbReference type="OrthoDB" id="1884766at2759"/>
<dbReference type="PROSITE" id="PS50081">
    <property type="entry name" value="ZF_DAG_PE_2"/>
    <property type="match status" value="1"/>
</dbReference>
<dbReference type="SMART" id="SM00249">
    <property type="entry name" value="PHD"/>
    <property type="match status" value="4"/>
</dbReference>
<dbReference type="PANTHER" id="PTHR32410:SF154">
    <property type="entry name" value="CHP-RICH ZINC FINGER PROTEIN-LIKE-RELATED"/>
    <property type="match status" value="1"/>
</dbReference>
<dbReference type="Pfam" id="PF22926">
    <property type="entry name" value="C1-like_CT"/>
    <property type="match status" value="1"/>
</dbReference>
<keyword evidence="2" id="KW-0677">Repeat</keyword>
<keyword evidence="4" id="KW-0862">Zinc</keyword>
<evidence type="ECO:0000259" key="5">
    <source>
        <dbReference type="PROSITE" id="PS50081"/>
    </source>
</evidence>
<reference evidence="6" key="1">
    <citation type="submission" date="2020-01" db="EMBL/GenBank/DDBJ databases">
        <authorList>
            <person name="Mishra B."/>
        </authorList>
    </citation>
    <scope>NUCLEOTIDE SEQUENCE [LARGE SCALE GENOMIC DNA]</scope>
</reference>
<dbReference type="SUPFAM" id="SSF57889">
    <property type="entry name" value="Cysteine-rich domain"/>
    <property type="match status" value="6"/>
</dbReference>
<dbReference type="InterPro" id="IPR053192">
    <property type="entry name" value="Vacuole_Formation_Reg"/>
</dbReference>
<organism evidence="6 7">
    <name type="scientific">Microthlaspi erraticum</name>
    <dbReference type="NCBI Taxonomy" id="1685480"/>
    <lineage>
        <taxon>Eukaryota</taxon>
        <taxon>Viridiplantae</taxon>
        <taxon>Streptophyta</taxon>
        <taxon>Embryophyta</taxon>
        <taxon>Tracheophyta</taxon>
        <taxon>Spermatophyta</taxon>
        <taxon>Magnoliopsida</taxon>
        <taxon>eudicotyledons</taxon>
        <taxon>Gunneridae</taxon>
        <taxon>Pentapetalae</taxon>
        <taxon>rosids</taxon>
        <taxon>malvids</taxon>
        <taxon>Brassicales</taxon>
        <taxon>Brassicaceae</taxon>
        <taxon>Coluteocarpeae</taxon>
        <taxon>Microthlaspi</taxon>
    </lineage>
</organism>
<evidence type="ECO:0000256" key="2">
    <source>
        <dbReference type="ARBA" id="ARBA00022737"/>
    </source>
</evidence>
<evidence type="ECO:0000256" key="1">
    <source>
        <dbReference type="ARBA" id="ARBA00022723"/>
    </source>
</evidence>
<protein>
    <recommendedName>
        <fullName evidence="5">Phorbol-ester/DAG-type domain-containing protein</fullName>
    </recommendedName>
</protein>
<dbReference type="AlphaFoldDB" id="A0A6D2KBU9"/>
<dbReference type="InterPro" id="IPR004146">
    <property type="entry name" value="DC1"/>
</dbReference>
<sequence>MNNSKLLLPIHKKLLTPWNDLRKGDCCGRKFEVVSDGYYSEETDFFAHKKCAEYSFERVSHPYHSIHPLSLASAPEISVRCTLCGMRIWDVYYSCQLCDVYMHLYCAKYPPPEVVDISDKHSHKLKLLKAWIEFTCGANCGEEGDGFPYRCGECELSFHVGCVRHTSEVNHSCHPSHPLKLFRGAPPDYTGGKCTLCGKGLEELFYHCSTCNFSVDLDCIHQPPPTHLLNLKGHGHKLTLVPRVMSFTCNGCGLKGDRSPYVCVQCNFVIHLDCFLFPRLININRHDHRVSFTPVLGVLDLVCGVCRKKMDWSCAGYSCVSCPNYAVHSTCATRDDVWNGKELEGVAEEVEDTDPYKLIEEGVIQHFSHEEHHLRLNKDGVVLYDVNKRCNACTHPIVLQSFYSCTVCDFFLHESCAQLPRKRRHVLHNDQLTLDTGNSLFECVACGVFCNGFRYVDGHKIFDLRCGSIVEPFKHPSHPQHPLFLLTEEETAICSGCNELASPVLKCIEDNCGFVLDFKCATLPQVVKHRVNAYPLSLCYGEKAKEANGKYWCEICEKETNAKTWFYTCRDHCASLHVNCVVGDLSGLVLGRPLNQDRITYEVVLSTSMTRPRCSACFRTCLYPSIMITLPGEYSCSIACTLKIWRKIFMYW</sequence>
<keyword evidence="3" id="KW-0863">Zinc-finger</keyword>
<keyword evidence="1" id="KW-0479">Metal-binding</keyword>
<dbReference type="InterPro" id="IPR002219">
    <property type="entry name" value="PKC_DAG/PE"/>
</dbReference>
<dbReference type="InterPro" id="IPR046349">
    <property type="entry name" value="C1-like_sf"/>
</dbReference>
<evidence type="ECO:0000256" key="4">
    <source>
        <dbReference type="ARBA" id="ARBA00022833"/>
    </source>
</evidence>
<gene>
    <name evidence="6" type="ORF">MERR_LOCUS39103</name>
</gene>
<dbReference type="EMBL" id="CACVBM020001495">
    <property type="protein sequence ID" value="CAA7051868.1"/>
    <property type="molecule type" value="Genomic_DNA"/>
</dbReference>
<dbReference type="PANTHER" id="PTHR32410">
    <property type="entry name" value="CYSTEINE/HISTIDINE-RICH C1 DOMAIN FAMILY PROTEIN"/>
    <property type="match status" value="1"/>
</dbReference>
<proteinExistence type="predicted"/>
<evidence type="ECO:0000313" key="6">
    <source>
        <dbReference type="EMBL" id="CAA7051868.1"/>
    </source>
</evidence>
<evidence type="ECO:0000313" key="7">
    <source>
        <dbReference type="Proteomes" id="UP000467841"/>
    </source>
</evidence>
<comment type="caution">
    <text evidence="6">The sequence shown here is derived from an EMBL/GenBank/DDBJ whole genome shotgun (WGS) entry which is preliminary data.</text>
</comment>
<dbReference type="Proteomes" id="UP000467841">
    <property type="component" value="Unassembled WGS sequence"/>
</dbReference>
<feature type="domain" description="Phorbol-ester/DAG-type" evidence="5">
    <location>
        <begin position="63"/>
        <end position="114"/>
    </location>
</feature>
<evidence type="ECO:0000256" key="3">
    <source>
        <dbReference type="ARBA" id="ARBA00022771"/>
    </source>
</evidence>
<dbReference type="InterPro" id="IPR054483">
    <property type="entry name" value="DC1-like_CT"/>
</dbReference>
<accession>A0A6D2KBU9</accession>
<name>A0A6D2KBU9_9BRAS</name>
<dbReference type="InterPro" id="IPR001965">
    <property type="entry name" value="Znf_PHD"/>
</dbReference>
<dbReference type="SMART" id="SM00109">
    <property type="entry name" value="C1"/>
    <property type="match status" value="4"/>
</dbReference>
<dbReference type="GO" id="GO:0008270">
    <property type="term" value="F:zinc ion binding"/>
    <property type="evidence" value="ECO:0007669"/>
    <property type="project" value="UniProtKB-KW"/>
</dbReference>